<keyword evidence="2" id="KW-1185">Reference proteome</keyword>
<sequence length="134" mass="16048">MISFYIFLLLFLLSWAISFLPQIRVYLPEGKFHSFKILYTAGASFLCFCFLQCSQEEGESSMVWKGVAVHEFVHQKQQRWLSPLLFGLFYFGEWLFRKCILRQGWMTAYENLIWEKQAERARFAYLQSGKNRFI</sequence>
<dbReference type="EMBL" id="RQGD01000031">
    <property type="protein sequence ID" value="TGL58683.1"/>
    <property type="molecule type" value="Genomic_DNA"/>
</dbReference>
<evidence type="ECO:0000313" key="2">
    <source>
        <dbReference type="Proteomes" id="UP000297693"/>
    </source>
</evidence>
<organism evidence="1 2">
    <name type="scientific">Leptospira ognonensis</name>
    <dbReference type="NCBI Taxonomy" id="2484945"/>
    <lineage>
        <taxon>Bacteria</taxon>
        <taxon>Pseudomonadati</taxon>
        <taxon>Spirochaetota</taxon>
        <taxon>Spirochaetia</taxon>
        <taxon>Leptospirales</taxon>
        <taxon>Leptospiraceae</taxon>
        <taxon>Leptospira</taxon>
    </lineage>
</organism>
<dbReference type="OrthoDB" id="331675at2"/>
<accession>A0A4R9JZ98</accession>
<proteinExistence type="predicted"/>
<gene>
    <name evidence="1" type="ORF">EHQ58_10220</name>
</gene>
<evidence type="ECO:0000313" key="1">
    <source>
        <dbReference type="EMBL" id="TGL58683.1"/>
    </source>
</evidence>
<reference evidence="1" key="1">
    <citation type="journal article" date="2019" name="PLoS Negl. Trop. Dis.">
        <title>Revisiting the worldwide diversity of Leptospira species in the environment.</title>
        <authorList>
            <person name="Vincent A.T."/>
            <person name="Schiettekatte O."/>
            <person name="Bourhy P."/>
            <person name="Veyrier F.J."/>
            <person name="Picardeau M."/>
        </authorList>
    </citation>
    <scope>NUCLEOTIDE SEQUENCE [LARGE SCALE GENOMIC DNA]</scope>
    <source>
        <strain evidence="1">201702476</strain>
    </source>
</reference>
<comment type="caution">
    <text evidence="1">The sequence shown here is derived from an EMBL/GenBank/DDBJ whole genome shotgun (WGS) entry which is preliminary data.</text>
</comment>
<dbReference type="Proteomes" id="UP000297693">
    <property type="component" value="Unassembled WGS sequence"/>
</dbReference>
<protein>
    <submittedName>
        <fullName evidence="1">Uncharacterized protein</fullName>
    </submittedName>
</protein>
<dbReference type="AlphaFoldDB" id="A0A4R9JZ98"/>
<dbReference type="RefSeq" id="WP_135623804.1">
    <property type="nucleotide sequence ID" value="NZ_RQGD01000031.1"/>
</dbReference>
<name>A0A4R9JZ98_9LEPT</name>